<feature type="compositionally biased region" description="Polar residues" evidence="1">
    <location>
        <begin position="20"/>
        <end position="32"/>
    </location>
</feature>
<accession>G0V2I6</accession>
<sequence length="270" mass="30878">MPAAQKTTPPPYCNGESYPKSPQSSAKRQSISFADRMNGFDMPRRSLTEGPPPFSIIDFPRSRGNSDCPRCTESVPCQSAGNSKRGVSYGEGRHTRFSIMTNASQRSASLFNVRGLDIVTQLRFQSIISNVRSSSHRSASIQTVNQSLTDEERLMLEQLLEREDRRKSAYNRFVEHEAQGERKLVKNELIKEKAALRRYVALEESKTCAIAQRRKQREARSAMARARRLEMERERRDKLGDLQEQWERRLKVQGARTAPTTPRVRASFKI</sequence>
<name>G0V2I6_TRYCI</name>
<feature type="region of interest" description="Disordered" evidence="1">
    <location>
        <begin position="250"/>
        <end position="270"/>
    </location>
</feature>
<dbReference type="AlphaFoldDB" id="G0V2I6"/>
<dbReference type="VEuPathDB" id="TriTrypDB:TcIL3000.11.13640"/>
<reference evidence="2" key="1">
    <citation type="journal article" date="2012" name="Proc. Natl. Acad. Sci. U.S.A.">
        <title>Antigenic diversity is generated by distinct evolutionary mechanisms in African trypanosome species.</title>
        <authorList>
            <person name="Jackson A.P."/>
            <person name="Berry A."/>
            <person name="Aslett M."/>
            <person name="Allison H.C."/>
            <person name="Burton P."/>
            <person name="Vavrova-Anderson J."/>
            <person name="Brown R."/>
            <person name="Browne H."/>
            <person name="Corton N."/>
            <person name="Hauser H."/>
            <person name="Gamble J."/>
            <person name="Gilderthorp R."/>
            <person name="Marcello L."/>
            <person name="McQuillan J."/>
            <person name="Otto T.D."/>
            <person name="Quail M.A."/>
            <person name="Sanders M.J."/>
            <person name="van Tonder A."/>
            <person name="Ginger M.L."/>
            <person name="Field M.C."/>
            <person name="Barry J.D."/>
            <person name="Hertz-Fowler C."/>
            <person name="Berriman M."/>
        </authorList>
    </citation>
    <scope>NUCLEOTIDE SEQUENCE</scope>
    <source>
        <strain evidence="2">IL3000</strain>
    </source>
</reference>
<proteinExistence type="predicted"/>
<evidence type="ECO:0000313" key="2">
    <source>
        <dbReference type="EMBL" id="CCC95858.1"/>
    </source>
</evidence>
<dbReference type="EMBL" id="HE575324">
    <property type="protein sequence ID" value="CCC95858.1"/>
    <property type="molecule type" value="Genomic_DNA"/>
</dbReference>
<feature type="region of interest" description="Disordered" evidence="1">
    <location>
        <begin position="1"/>
        <end position="61"/>
    </location>
</feature>
<gene>
    <name evidence="2" type="ORF">TCIL3000_11_13640</name>
</gene>
<organism evidence="2">
    <name type="scientific">Trypanosoma congolense (strain IL3000)</name>
    <dbReference type="NCBI Taxonomy" id="1068625"/>
    <lineage>
        <taxon>Eukaryota</taxon>
        <taxon>Discoba</taxon>
        <taxon>Euglenozoa</taxon>
        <taxon>Kinetoplastea</taxon>
        <taxon>Metakinetoplastina</taxon>
        <taxon>Trypanosomatida</taxon>
        <taxon>Trypanosomatidae</taxon>
        <taxon>Trypanosoma</taxon>
        <taxon>Nannomonas</taxon>
    </lineage>
</organism>
<protein>
    <submittedName>
        <fullName evidence="2">Uncharacterized protein TCIL3000_11_13640</fullName>
    </submittedName>
</protein>
<evidence type="ECO:0000256" key="1">
    <source>
        <dbReference type="SAM" id="MobiDB-lite"/>
    </source>
</evidence>